<evidence type="ECO:0000256" key="3">
    <source>
        <dbReference type="ARBA" id="ARBA00022576"/>
    </source>
</evidence>
<comment type="cofactor">
    <cofactor evidence="1 6">
        <name>pyridoxal 5'-phosphate</name>
        <dbReference type="ChEBI" id="CHEBI:597326"/>
    </cofactor>
</comment>
<dbReference type="CDD" id="cd00609">
    <property type="entry name" value="AAT_like"/>
    <property type="match status" value="1"/>
</dbReference>
<dbReference type="InterPro" id="IPR015424">
    <property type="entry name" value="PyrdxlP-dep_Trfase"/>
</dbReference>
<keyword evidence="3 6" id="KW-0032">Aminotransferase</keyword>
<feature type="modified residue" description="N6-(pyridoxal phosphate)lysine" evidence="6">
    <location>
        <position position="224"/>
    </location>
</feature>
<dbReference type="HAMAP" id="MF_01023">
    <property type="entry name" value="HisC_aminotrans_2"/>
    <property type="match status" value="1"/>
</dbReference>
<dbReference type="NCBIfam" id="TIGR01141">
    <property type="entry name" value="hisC"/>
    <property type="match status" value="1"/>
</dbReference>
<dbReference type="InterPro" id="IPR015421">
    <property type="entry name" value="PyrdxlP-dep_Trfase_major"/>
</dbReference>
<comment type="similarity">
    <text evidence="6">Belongs to the class-II pyridoxal-phosphate-dependent aminotransferase family.</text>
</comment>
<accession>A0A0B2BIQ5</accession>
<dbReference type="EC" id="2.6.1.57" evidence="6"/>
<dbReference type="Gene3D" id="3.90.1150.10">
    <property type="entry name" value="Aspartate Aminotransferase, domain 1"/>
    <property type="match status" value="1"/>
</dbReference>
<dbReference type="PANTHER" id="PTHR43643">
    <property type="entry name" value="HISTIDINOL-PHOSPHATE AMINOTRANSFERASE 2"/>
    <property type="match status" value="1"/>
</dbReference>
<evidence type="ECO:0000313" key="9">
    <source>
        <dbReference type="EMBL" id="PJJ57931.1"/>
    </source>
</evidence>
<dbReference type="GO" id="GO:0030170">
    <property type="term" value="F:pyridoxal phosphate binding"/>
    <property type="evidence" value="ECO:0007669"/>
    <property type="project" value="UniProtKB-UniRule"/>
</dbReference>
<keyword evidence="5 6" id="KW-0663">Pyridoxal phosphate</keyword>
<dbReference type="GO" id="GO:0008793">
    <property type="term" value="F:aromatic-amino-acid transaminase activity"/>
    <property type="evidence" value="ECO:0007669"/>
    <property type="project" value="UniProtKB-UniRule"/>
</dbReference>
<dbReference type="RefSeq" id="WP_039346922.1">
    <property type="nucleotide sequence ID" value="NZ_PGEZ01000001.1"/>
</dbReference>
<dbReference type="Proteomes" id="UP000230842">
    <property type="component" value="Unassembled WGS sequence"/>
</dbReference>
<evidence type="ECO:0000313" key="10">
    <source>
        <dbReference type="Proteomes" id="UP000230842"/>
    </source>
</evidence>
<dbReference type="GO" id="GO:0004400">
    <property type="term" value="F:histidinol-phosphate transaminase activity"/>
    <property type="evidence" value="ECO:0007669"/>
    <property type="project" value="InterPro"/>
</dbReference>
<dbReference type="Pfam" id="PF00155">
    <property type="entry name" value="Aminotran_1_2"/>
    <property type="match status" value="1"/>
</dbReference>
<dbReference type="Gene3D" id="3.40.640.10">
    <property type="entry name" value="Type I PLP-dependent aspartate aminotransferase-like (Major domain)"/>
    <property type="match status" value="1"/>
</dbReference>
<comment type="subunit">
    <text evidence="2 6">Homodimer.</text>
</comment>
<evidence type="ECO:0000256" key="7">
    <source>
        <dbReference type="SAM" id="MobiDB-lite"/>
    </source>
</evidence>
<dbReference type="InterPro" id="IPR004839">
    <property type="entry name" value="Aminotransferase_I/II_large"/>
</dbReference>
<name>A0A0B2BIQ5_9ACTN</name>
<evidence type="ECO:0000259" key="8">
    <source>
        <dbReference type="Pfam" id="PF00155"/>
    </source>
</evidence>
<dbReference type="InterPro" id="IPR024892">
    <property type="entry name" value="ArAT"/>
</dbReference>
<dbReference type="EMBL" id="PGEZ01000001">
    <property type="protein sequence ID" value="PJJ57931.1"/>
    <property type="molecule type" value="Genomic_DNA"/>
</dbReference>
<dbReference type="InterPro" id="IPR015422">
    <property type="entry name" value="PyrdxlP-dep_Trfase_small"/>
</dbReference>
<evidence type="ECO:0000256" key="5">
    <source>
        <dbReference type="ARBA" id="ARBA00022898"/>
    </source>
</evidence>
<dbReference type="OrthoDB" id="9809616at2"/>
<comment type="caution">
    <text evidence="9">The sequence shown here is derived from an EMBL/GenBank/DDBJ whole genome shotgun (WGS) entry which is preliminary data.</text>
</comment>
<dbReference type="PANTHER" id="PTHR43643:SF3">
    <property type="entry name" value="HISTIDINOL-PHOSPHATE AMINOTRANSFERASE"/>
    <property type="match status" value="1"/>
</dbReference>
<evidence type="ECO:0000256" key="6">
    <source>
        <dbReference type="HAMAP-Rule" id="MF_01513"/>
    </source>
</evidence>
<comment type="function">
    <text evidence="6">Aminotransferase that catalyzes the conversion of aromatic amino acids and 2-oxoglutarate into corresponding aromatic oxo acids and L-glutamate.</text>
</comment>
<evidence type="ECO:0000256" key="2">
    <source>
        <dbReference type="ARBA" id="ARBA00011738"/>
    </source>
</evidence>
<dbReference type="InterPro" id="IPR001917">
    <property type="entry name" value="Aminotrans_II_pyridoxalP_BS"/>
</dbReference>
<dbReference type="SUPFAM" id="SSF53383">
    <property type="entry name" value="PLP-dependent transferases"/>
    <property type="match status" value="1"/>
</dbReference>
<dbReference type="NCBIfam" id="NF002878">
    <property type="entry name" value="PRK03321.1"/>
    <property type="match status" value="1"/>
</dbReference>
<feature type="region of interest" description="Disordered" evidence="7">
    <location>
        <begin position="1"/>
        <end position="33"/>
    </location>
</feature>
<proteinExistence type="inferred from homology"/>
<evidence type="ECO:0000256" key="4">
    <source>
        <dbReference type="ARBA" id="ARBA00022679"/>
    </source>
</evidence>
<evidence type="ECO:0000256" key="1">
    <source>
        <dbReference type="ARBA" id="ARBA00001933"/>
    </source>
</evidence>
<protein>
    <recommendedName>
        <fullName evidence="6">Aromatic amino acid aminotransferase</fullName>
        <shortName evidence="6">ArAT</shortName>
        <ecNumber evidence="6">2.6.1.57</ecNumber>
    </recommendedName>
</protein>
<reference evidence="9 10" key="1">
    <citation type="submission" date="2017-11" db="EMBL/GenBank/DDBJ databases">
        <title>Genomic Encyclopedia of Archaeal and Bacterial Type Strains, Phase II (KMG-II): From Individual Species to Whole Genera.</title>
        <authorList>
            <person name="Goeker M."/>
        </authorList>
    </citation>
    <scope>NUCLEOTIDE SEQUENCE [LARGE SCALE GENOMIC DNA]</scope>
    <source>
        <strain evidence="9 10">DSM 27763</strain>
    </source>
</reference>
<sequence>MGEPRIRDALDQVPEYRAGKPPAPGSGPSYKLSSNENPYGMLPRAEEAVREAATRVHRYPDMGARLLYEALAQRHGVAPERLAAATGSVAVLYHLLQAVCEPGDEVVYAWRSFEAYPIAVRLVGATPVEVPVTPTAEHDLEAMADAISPRTRVVVLCTPNNPTGPAISGADVLAFVRRVPADVLVVVDEAYVEFVRPAVDTARGGALPIVADHDNVVVLRTFSKAYGLAGLRVGYAVAPERIASAVRKVALPFGVSDLAQVAAVASLDDEDVMRERVEHLVSERTRVLAGLRAAGWFVPDSQANFVWLPTGAETMDVAAAFEQRGVSVRPFPGDGIRVTIGEDEANDLVLEVARGLSR</sequence>
<gene>
    <name evidence="6" type="primary">pat</name>
    <name evidence="9" type="ORF">CLV56_2170</name>
</gene>
<dbReference type="PROSITE" id="PS00599">
    <property type="entry name" value="AA_TRANSFER_CLASS_2"/>
    <property type="match status" value="1"/>
</dbReference>
<comment type="catalytic activity">
    <reaction evidence="6">
        <text>an aromatic L-alpha-amino acid + 2-oxoglutarate = an aromatic oxo-acid + L-glutamate</text>
        <dbReference type="Rhea" id="RHEA:17533"/>
        <dbReference type="ChEBI" id="CHEBI:16810"/>
        <dbReference type="ChEBI" id="CHEBI:29985"/>
        <dbReference type="ChEBI" id="CHEBI:73309"/>
        <dbReference type="ChEBI" id="CHEBI:84824"/>
        <dbReference type="EC" id="2.6.1.57"/>
    </reaction>
</comment>
<dbReference type="InterPro" id="IPR050106">
    <property type="entry name" value="HistidinolP_aminotransfase"/>
</dbReference>
<dbReference type="InterPro" id="IPR005861">
    <property type="entry name" value="HisP_aminotrans"/>
</dbReference>
<dbReference type="HAMAP" id="MF_01513">
    <property type="entry name" value="Phe_aminotrans_2"/>
    <property type="match status" value="1"/>
</dbReference>
<dbReference type="GO" id="GO:0000105">
    <property type="term" value="P:L-histidine biosynthetic process"/>
    <property type="evidence" value="ECO:0007669"/>
    <property type="project" value="InterPro"/>
</dbReference>
<keyword evidence="10" id="KW-1185">Reference proteome</keyword>
<keyword evidence="4 6" id="KW-0808">Transferase</keyword>
<feature type="compositionally biased region" description="Basic and acidic residues" evidence="7">
    <location>
        <begin position="1"/>
        <end position="10"/>
    </location>
</feature>
<dbReference type="AlphaFoldDB" id="A0A0B2BIQ5"/>
<organism evidence="9 10">
    <name type="scientific">Mumia flava</name>
    <dbReference type="NCBI Taxonomy" id="1348852"/>
    <lineage>
        <taxon>Bacteria</taxon>
        <taxon>Bacillati</taxon>
        <taxon>Actinomycetota</taxon>
        <taxon>Actinomycetes</taxon>
        <taxon>Propionibacteriales</taxon>
        <taxon>Nocardioidaceae</taxon>
        <taxon>Mumia</taxon>
    </lineage>
</organism>
<feature type="domain" description="Aminotransferase class I/classII large" evidence="8">
    <location>
        <begin position="31"/>
        <end position="350"/>
    </location>
</feature>